<feature type="domain" description="Multidrug resistance protein MdtA-like beta-barrel" evidence="6">
    <location>
        <begin position="202"/>
        <end position="289"/>
    </location>
</feature>
<dbReference type="Gene3D" id="2.40.420.20">
    <property type="match status" value="1"/>
</dbReference>
<dbReference type="EMBL" id="JAUOTP010000010">
    <property type="protein sequence ID" value="MDO6416449.1"/>
    <property type="molecule type" value="Genomic_DNA"/>
</dbReference>
<dbReference type="Pfam" id="PF25876">
    <property type="entry name" value="HH_MFP_RND"/>
    <property type="match status" value="1"/>
</dbReference>
<dbReference type="Gene3D" id="1.10.287.470">
    <property type="entry name" value="Helix hairpin bin"/>
    <property type="match status" value="1"/>
</dbReference>
<dbReference type="Pfam" id="PF25967">
    <property type="entry name" value="RND-MFP_C"/>
    <property type="match status" value="1"/>
</dbReference>
<feature type="region of interest" description="Disordered" evidence="3">
    <location>
        <begin position="361"/>
        <end position="388"/>
    </location>
</feature>
<dbReference type="PROSITE" id="PS51257">
    <property type="entry name" value="PROKAR_LIPOPROTEIN"/>
    <property type="match status" value="1"/>
</dbReference>
<feature type="domain" description="Multidrug resistance protein MdtA-like alpha-helical hairpin" evidence="4">
    <location>
        <begin position="96"/>
        <end position="164"/>
    </location>
</feature>
<dbReference type="PANTHER" id="PTHR30158">
    <property type="entry name" value="ACRA/E-RELATED COMPONENT OF DRUG EFFLUX TRANSPORTER"/>
    <property type="match status" value="1"/>
</dbReference>
<evidence type="ECO:0000313" key="9">
    <source>
        <dbReference type="Proteomes" id="UP001169764"/>
    </source>
</evidence>
<dbReference type="InterPro" id="IPR006143">
    <property type="entry name" value="RND_pump_MFP"/>
</dbReference>
<evidence type="ECO:0000259" key="4">
    <source>
        <dbReference type="Pfam" id="PF25876"/>
    </source>
</evidence>
<protein>
    <submittedName>
        <fullName evidence="8">Efflux RND transporter periplasmic adaptor subunit</fullName>
    </submittedName>
</protein>
<evidence type="ECO:0000256" key="1">
    <source>
        <dbReference type="ARBA" id="ARBA00004196"/>
    </source>
</evidence>
<proteinExistence type="inferred from homology"/>
<accession>A0ABT8YDP3</accession>
<evidence type="ECO:0000256" key="2">
    <source>
        <dbReference type="ARBA" id="ARBA00009477"/>
    </source>
</evidence>
<dbReference type="SUPFAM" id="SSF111369">
    <property type="entry name" value="HlyD-like secretion proteins"/>
    <property type="match status" value="1"/>
</dbReference>
<evidence type="ECO:0000259" key="7">
    <source>
        <dbReference type="Pfam" id="PF25967"/>
    </source>
</evidence>
<dbReference type="Pfam" id="PF25944">
    <property type="entry name" value="Beta-barrel_RND"/>
    <property type="match status" value="1"/>
</dbReference>
<organism evidence="8 9">
    <name type="scientific">Sphingomonas natans</name>
    <dbReference type="NCBI Taxonomy" id="3063330"/>
    <lineage>
        <taxon>Bacteria</taxon>
        <taxon>Pseudomonadati</taxon>
        <taxon>Pseudomonadota</taxon>
        <taxon>Alphaproteobacteria</taxon>
        <taxon>Sphingomonadales</taxon>
        <taxon>Sphingomonadaceae</taxon>
        <taxon>Sphingomonas</taxon>
    </lineage>
</organism>
<reference evidence="8" key="1">
    <citation type="submission" date="2023-07" db="EMBL/GenBank/DDBJ databases">
        <authorList>
            <person name="Kim M."/>
        </authorList>
    </citation>
    <scope>NUCLEOTIDE SEQUENCE</scope>
    <source>
        <strain evidence="8">BIUV-7</strain>
    </source>
</reference>
<evidence type="ECO:0000313" key="8">
    <source>
        <dbReference type="EMBL" id="MDO6416449.1"/>
    </source>
</evidence>
<dbReference type="Gene3D" id="2.40.50.100">
    <property type="match status" value="1"/>
</dbReference>
<feature type="compositionally biased region" description="Low complexity" evidence="3">
    <location>
        <begin position="375"/>
        <end position="388"/>
    </location>
</feature>
<evidence type="ECO:0000259" key="5">
    <source>
        <dbReference type="Pfam" id="PF25917"/>
    </source>
</evidence>
<dbReference type="InterPro" id="IPR058627">
    <property type="entry name" value="MdtA-like_C"/>
</dbReference>
<comment type="caution">
    <text evidence="8">The sequence shown here is derived from an EMBL/GenBank/DDBJ whole genome shotgun (WGS) entry which is preliminary data.</text>
</comment>
<dbReference type="PANTHER" id="PTHR30158:SF3">
    <property type="entry name" value="MULTIDRUG EFFLUX PUMP SUBUNIT ACRA-RELATED"/>
    <property type="match status" value="1"/>
</dbReference>
<keyword evidence="9" id="KW-1185">Reference proteome</keyword>
<gene>
    <name evidence="8" type="ORF">Q4F19_18845</name>
</gene>
<comment type="subcellular location">
    <subcellularLocation>
        <location evidence="1">Cell envelope</location>
    </subcellularLocation>
</comment>
<dbReference type="NCBIfam" id="TIGR01730">
    <property type="entry name" value="RND_mfp"/>
    <property type="match status" value="1"/>
</dbReference>
<dbReference type="Gene3D" id="2.40.30.170">
    <property type="match status" value="1"/>
</dbReference>
<evidence type="ECO:0000259" key="6">
    <source>
        <dbReference type="Pfam" id="PF25944"/>
    </source>
</evidence>
<dbReference type="Pfam" id="PF25917">
    <property type="entry name" value="BSH_RND"/>
    <property type="match status" value="1"/>
</dbReference>
<evidence type="ECO:0000256" key="3">
    <source>
        <dbReference type="SAM" id="MobiDB-lite"/>
    </source>
</evidence>
<sequence>MQLRSASLLLLLALGACGKKETPPPPPPPEVGVITLTTGSATLTSDLPGRIAAFETSEVRPQVSGLIESRLFKEGQEVRQGQPLYQIDAAPYRAQVANARAALARAQAAIASSQALSRRYGQLVAINAIAKQDYENAQTTAAQARADVGAQRAALQTAEIDLRRTHINAPISGRIGRATFTPGALVTSGQADALTTIQRIDTVYVDLTQSSADLLKMRQQILQGTVAGGGATARVRLKLEDGSAYPIEGTLQFADVTVDPTTGSQTIRATFRNPQRLLLPGMYVRAEIVDGVTRNILLVPQRAVSRDEKGNPTVMVVGAGNKVESRQITTSRTAGADWIVSDGLKPGDKVIVEGGMMLRPGAQVTPKPYTGKPEAGGAAAPAQPAASK</sequence>
<dbReference type="InterPro" id="IPR058626">
    <property type="entry name" value="MdtA-like_b-barrel"/>
</dbReference>
<feature type="domain" description="Multidrug resistance protein MdtA-like barrel-sandwich hybrid" evidence="5">
    <location>
        <begin position="56"/>
        <end position="198"/>
    </location>
</feature>
<dbReference type="Proteomes" id="UP001169764">
    <property type="component" value="Unassembled WGS sequence"/>
</dbReference>
<dbReference type="InterPro" id="IPR058624">
    <property type="entry name" value="MdtA-like_HH"/>
</dbReference>
<name>A0ABT8YDP3_9SPHN</name>
<dbReference type="InterPro" id="IPR058625">
    <property type="entry name" value="MdtA-like_BSH"/>
</dbReference>
<dbReference type="RefSeq" id="WP_303545990.1">
    <property type="nucleotide sequence ID" value="NZ_JAUOTP010000010.1"/>
</dbReference>
<comment type="similarity">
    <text evidence="2">Belongs to the membrane fusion protein (MFP) (TC 8.A.1) family.</text>
</comment>
<feature type="domain" description="Multidrug resistance protein MdtA-like C-terminal permuted SH3" evidence="7">
    <location>
        <begin position="295"/>
        <end position="355"/>
    </location>
</feature>